<dbReference type="AlphaFoldDB" id="A0A017SRJ9"/>
<dbReference type="PANTHER" id="PTHR28538:SF1">
    <property type="entry name" value="INTEGRAL INNER NUCLEAR MEMBRANE PROTEIN IMA1"/>
    <property type="match status" value="1"/>
</dbReference>
<dbReference type="EMBL" id="KK088411">
    <property type="protein sequence ID" value="EYE99456.1"/>
    <property type="molecule type" value="Genomic_DNA"/>
</dbReference>
<feature type="compositionally biased region" description="Polar residues" evidence="6">
    <location>
        <begin position="356"/>
        <end position="375"/>
    </location>
</feature>
<feature type="transmembrane region" description="Helical" evidence="7">
    <location>
        <begin position="626"/>
        <end position="647"/>
    </location>
</feature>
<dbReference type="InterPro" id="IPR042321">
    <property type="entry name" value="Ima1"/>
</dbReference>
<dbReference type="GO" id="GO:0034506">
    <property type="term" value="C:chromosome, centromeric core domain"/>
    <property type="evidence" value="ECO:0007669"/>
    <property type="project" value="TreeGrafter"/>
</dbReference>
<evidence type="ECO:0000256" key="4">
    <source>
        <dbReference type="ARBA" id="ARBA00023136"/>
    </source>
</evidence>
<feature type="region of interest" description="Disordered" evidence="6">
    <location>
        <begin position="831"/>
        <end position="891"/>
    </location>
</feature>
<dbReference type="OrthoDB" id="5966927at2759"/>
<feature type="transmembrane region" description="Helical" evidence="7">
    <location>
        <begin position="277"/>
        <end position="295"/>
    </location>
</feature>
<feature type="compositionally biased region" description="Polar residues" evidence="6">
    <location>
        <begin position="697"/>
        <end position="715"/>
    </location>
</feature>
<feature type="transmembrane region" description="Helical" evidence="7">
    <location>
        <begin position="601"/>
        <end position="619"/>
    </location>
</feature>
<feature type="transmembrane region" description="Helical" evidence="7">
    <location>
        <begin position="667"/>
        <end position="687"/>
    </location>
</feature>
<gene>
    <name evidence="9" type="ORF">EURHEDRAFT_407413</name>
</gene>
<feature type="domain" description="Ima1 N-terminal" evidence="8">
    <location>
        <begin position="9"/>
        <end position="135"/>
    </location>
</feature>
<feature type="compositionally biased region" description="Low complexity" evidence="6">
    <location>
        <begin position="724"/>
        <end position="754"/>
    </location>
</feature>
<name>A0A017SRJ9_ASPRC</name>
<evidence type="ECO:0000256" key="3">
    <source>
        <dbReference type="ARBA" id="ARBA00022989"/>
    </source>
</evidence>
<feature type="compositionally biased region" description="Pro residues" evidence="6">
    <location>
        <begin position="494"/>
        <end position="504"/>
    </location>
</feature>
<dbReference type="HOGENOM" id="CLU_013127_1_0_1"/>
<evidence type="ECO:0000256" key="6">
    <source>
        <dbReference type="SAM" id="MobiDB-lite"/>
    </source>
</evidence>
<dbReference type="STRING" id="1388766.A0A017SRJ9"/>
<keyword evidence="2 7" id="KW-0812">Transmembrane</keyword>
<dbReference type="GO" id="GO:0071765">
    <property type="term" value="P:nuclear inner membrane organization"/>
    <property type="evidence" value="ECO:0007669"/>
    <property type="project" value="InterPro"/>
</dbReference>
<evidence type="ECO:0000256" key="5">
    <source>
        <dbReference type="ARBA" id="ARBA00023242"/>
    </source>
</evidence>
<reference evidence="10" key="1">
    <citation type="journal article" date="2014" name="Nat. Commun.">
        <title>Genomic adaptations of the halophilic Dead Sea filamentous fungus Eurotium rubrum.</title>
        <authorList>
            <person name="Kis-Papo T."/>
            <person name="Weig A.R."/>
            <person name="Riley R."/>
            <person name="Persoh D."/>
            <person name="Salamov A."/>
            <person name="Sun H."/>
            <person name="Lipzen A."/>
            <person name="Wasser S.P."/>
            <person name="Rambold G."/>
            <person name="Grigoriev I.V."/>
            <person name="Nevo E."/>
        </authorList>
    </citation>
    <scope>NUCLEOTIDE SEQUENCE [LARGE SCALE GENOMIC DNA]</scope>
    <source>
        <strain evidence="10">CBS 135680</strain>
    </source>
</reference>
<evidence type="ECO:0000256" key="7">
    <source>
        <dbReference type="SAM" id="Phobius"/>
    </source>
</evidence>
<evidence type="ECO:0000259" key="8">
    <source>
        <dbReference type="Pfam" id="PF09779"/>
    </source>
</evidence>
<dbReference type="GO" id="GO:0005637">
    <property type="term" value="C:nuclear inner membrane"/>
    <property type="evidence" value="ECO:0007669"/>
    <property type="project" value="UniProtKB-SubCell"/>
</dbReference>
<feature type="transmembrane region" description="Helical" evidence="7">
    <location>
        <begin position="569"/>
        <end position="589"/>
    </location>
</feature>
<dbReference type="RefSeq" id="XP_040643144.1">
    <property type="nucleotide sequence ID" value="XM_040780545.1"/>
</dbReference>
<feature type="compositionally biased region" description="Low complexity" evidence="6">
    <location>
        <begin position="775"/>
        <end position="787"/>
    </location>
</feature>
<proteinExistence type="predicted"/>
<dbReference type="Proteomes" id="UP000019804">
    <property type="component" value="Unassembled WGS sequence"/>
</dbReference>
<dbReference type="Pfam" id="PF09779">
    <property type="entry name" value="Ima1_N"/>
    <property type="match status" value="1"/>
</dbReference>
<evidence type="ECO:0000313" key="10">
    <source>
        <dbReference type="Proteomes" id="UP000019804"/>
    </source>
</evidence>
<feature type="region of interest" description="Disordered" evidence="6">
    <location>
        <begin position="344"/>
        <end position="375"/>
    </location>
</feature>
<dbReference type="GO" id="GO:0044732">
    <property type="term" value="C:mitotic spindle pole body"/>
    <property type="evidence" value="ECO:0007669"/>
    <property type="project" value="TreeGrafter"/>
</dbReference>
<keyword evidence="4 7" id="KW-0472">Membrane</keyword>
<sequence>MAPLFSKRLSCFYCGKRSAQSDGDSVRKWRCNHCEAINYLDEKGEITDPPAAETNPTVYGPGASNQTFETTDFKASGLFCAQCIRNQHLFTSALASYFPSTDDPNYTAYEREYPQFRRSMEERYPQVCAKCEPLVRDRIRQAGYEAKSDHLRRMMDRSKAGRAARQARNRNWRSVLVFVGAIGYWGSVAGQLGWDMLESWKIGGTLSQDTDEPLSPSLASCVQQTMQEWRPPSQCSVDLSPYAGLALIAGILSIWWNPKLRLKIEGRGGRFVGLGEYYQVQLIVMVARCAFWAVLKDPTSSGLDPALPPAFHLFMIFFTVLSVAISRRVVQYDTRPLVTWNEVTPTATPDRKPESTPVQSTGNILAPNLSNTNLRQTPQRFPLEKLAIPRLSPEKESAIPTPPPEVDDMDWTPSGPTVQHEIRPTISVHERDRKSVLDGPLPFYGSLPAAPKPPAWNLRSQPVKVKPIEQVVERNPFHRTPTQPPRPWERNPGRPDPVFAPPKFFPTSDHSSSTGLESLFNQAFTIKTPEDEGKEDWQQHQQQHQHQHQQQRQQAPQNNGRKPVDVQGFLVFQCLRLGLLLASLLAWTLSQNGVLSVPGNYVEVASLGSASLLAGFALLDVLKQPIVYWNGMEILVYFAELAAAVHLGGNLPRVSYEREYFDRYGRLLLVFMAAQEALGLLSLYRAIFAHAAHAREQTTNQQMNPSNQDAFNNPSIRYENLPASSMSQPQNSLSSVPPLSFSSTAAGSSFSTQSPEQHYQLPPQSTFGGQQGFFNNNSSSSSSSSNNHSFTLGSLKDNESEVDPFEHDSDTETTMTATTNATNATIRNIRYGGSASSNDFYSPRRADVGSGLDGLSLDDNKPVRRITRSQTKQRMGGLGGDPYSRRYSTRR</sequence>
<feature type="transmembrane region" description="Helical" evidence="7">
    <location>
        <begin position="239"/>
        <end position="256"/>
    </location>
</feature>
<comment type="subcellular location">
    <subcellularLocation>
        <location evidence="1">Nucleus inner membrane</location>
        <topology evidence="1">Multi-pass membrane protein</topology>
    </subcellularLocation>
</comment>
<keyword evidence="10" id="KW-1185">Reference proteome</keyword>
<dbReference type="GeneID" id="63695669"/>
<evidence type="ECO:0000313" key="9">
    <source>
        <dbReference type="EMBL" id="EYE99456.1"/>
    </source>
</evidence>
<feature type="region of interest" description="Disordered" evidence="6">
    <location>
        <begin position="696"/>
        <end position="813"/>
    </location>
</feature>
<feature type="region of interest" description="Disordered" evidence="6">
    <location>
        <begin position="474"/>
        <end position="514"/>
    </location>
</feature>
<evidence type="ECO:0000256" key="1">
    <source>
        <dbReference type="ARBA" id="ARBA00004473"/>
    </source>
</evidence>
<evidence type="ECO:0000256" key="2">
    <source>
        <dbReference type="ARBA" id="ARBA00022692"/>
    </source>
</evidence>
<feature type="compositionally biased region" description="Basic and acidic residues" evidence="6">
    <location>
        <begin position="796"/>
        <end position="810"/>
    </location>
</feature>
<keyword evidence="5" id="KW-0539">Nucleus</keyword>
<feature type="region of interest" description="Disordered" evidence="6">
    <location>
        <begin position="530"/>
        <end position="560"/>
    </location>
</feature>
<keyword evidence="3 7" id="KW-1133">Transmembrane helix</keyword>
<feature type="transmembrane region" description="Helical" evidence="7">
    <location>
        <begin position="307"/>
        <end position="325"/>
    </location>
</feature>
<feature type="transmembrane region" description="Helical" evidence="7">
    <location>
        <begin position="175"/>
        <end position="194"/>
    </location>
</feature>
<dbReference type="InterPro" id="IPR018617">
    <property type="entry name" value="Ima1_N"/>
</dbReference>
<dbReference type="GO" id="GO:0034992">
    <property type="term" value="C:microtubule organizing center attachment site"/>
    <property type="evidence" value="ECO:0007669"/>
    <property type="project" value="TreeGrafter"/>
</dbReference>
<feature type="compositionally biased region" description="Polar residues" evidence="6">
    <location>
        <begin position="762"/>
        <end position="774"/>
    </location>
</feature>
<organism evidence="9 10">
    <name type="scientific">Aspergillus ruber (strain CBS 135680)</name>
    <dbReference type="NCBI Taxonomy" id="1388766"/>
    <lineage>
        <taxon>Eukaryota</taxon>
        <taxon>Fungi</taxon>
        <taxon>Dikarya</taxon>
        <taxon>Ascomycota</taxon>
        <taxon>Pezizomycotina</taxon>
        <taxon>Eurotiomycetes</taxon>
        <taxon>Eurotiomycetidae</taxon>
        <taxon>Eurotiales</taxon>
        <taxon>Aspergillaceae</taxon>
        <taxon>Aspergillus</taxon>
        <taxon>Aspergillus subgen. Aspergillus</taxon>
    </lineage>
</organism>
<dbReference type="PANTHER" id="PTHR28538">
    <property type="entry name" value="INTEGRAL INNER NUCLEAR MEMBRANE PROTEIN IMA1"/>
    <property type="match status" value="1"/>
</dbReference>
<accession>A0A017SRJ9</accession>
<protein>
    <recommendedName>
        <fullName evidence="8">Ima1 N-terminal domain-containing protein</fullName>
    </recommendedName>
</protein>